<dbReference type="PROSITE" id="PS51891">
    <property type="entry name" value="CENP_V_GFA"/>
    <property type="match status" value="1"/>
</dbReference>
<evidence type="ECO:0000259" key="5">
    <source>
        <dbReference type="PROSITE" id="PS51891"/>
    </source>
</evidence>
<dbReference type="InterPro" id="IPR011057">
    <property type="entry name" value="Mss4-like_sf"/>
</dbReference>
<dbReference type="GO" id="GO:0016846">
    <property type="term" value="F:carbon-sulfur lyase activity"/>
    <property type="evidence" value="ECO:0007669"/>
    <property type="project" value="InterPro"/>
</dbReference>
<dbReference type="AlphaFoldDB" id="A0A1G8X7U5"/>
<proteinExistence type="inferred from homology"/>
<keyword evidence="7" id="KW-1185">Reference proteome</keyword>
<reference evidence="7" key="1">
    <citation type="submission" date="2016-10" db="EMBL/GenBank/DDBJ databases">
        <authorList>
            <person name="Varghese N."/>
            <person name="Submissions S."/>
        </authorList>
    </citation>
    <scope>NUCLEOTIDE SEQUENCE [LARGE SCALE GENOMIC DNA]</scope>
    <source>
        <strain evidence="7">DSM 19181</strain>
    </source>
</reference>
<evidence type="ECO:0000256" key="3">
    <source>
        <dbReference type="ARBA" id="ARBA00022833"/>
    </source>
</evidence>
<keyword evidence="2" id="KW-0479">Metal-binding</keyword>
<evidence type="ECO:0000256" key="2">
    <source>
        <dbReference type="ARBA" id="ARBA00022723"/>
    </source>
</evidence>
<evidence type="ECO:0000313" key="6">
    <source>
        <dbReference type="EMBL" id="SDJ86738.1"/>
    </source>
</evidence>
<dbReference type="PANTHER" id="PTHR33337:SF40">
    <property type="entry name" value="CENP-V_GFA DOMAIN-CONTAINING PROTEIN-RELATED"/>
    <property type="match status" value="1"/>
</dbReference>
<name>A0A1G8X7U5_9LACT</name>
<dbReference type="OrthoDB" id="4188830at2"/>
<dbReference type="Proteomes" id="UP000199433">
    <property type="component" value="Unassembled WGS sequence"/>
</dbReference>
<keyword evidence="4" id="KW-0456">Lyase</keyword>
<gene>
    <name evidence="6" type="ORF">SAMN04488098_10065</name>
</gene>
<dbReference type="EMBL" id="FNFK01000006">
    <property type="protein sequence ID" value="SDJ86738.1"/>
    <property type="molecule type" value="Genomic_DNA"/>
</dbReference>
<dbReference type="STRING" id="426701.SAMN04488098_10065"/>
<dbReference type="Gene3D" id="3.90.1590.10">
    <property type="entry name" value="glutathione-dependent formaldehyde- activating enzyme (gfa)"/>
    <property type="match status" value="1"/>
</dbReference>
<dbReference type="RefSeq" id="WP_091265090.1">
    <property type="nucleotide sequence ID" value="NZ_FNFK01000006.1"/>
</dbReference>
<dbReference type="PANTHER" id="PTHR33337">
    <property type="entry name" value="GFA DOMAIN-CONTAINING PROTEIN"/>
    <property type="match status" value="1"/>
</dbReference>
<dbReference type="InterPro" id="IPR006913">
    <property type="entry name" value="CENP-V/GFA"/>
</dbReference>
<comment type="similarity">
    <text evidence="1">Belongs to the Gfa family.</text>
</comment>
<keyword evidence="3" id="KW-0862">Zinc</keyword>
<dbReference type="GO" id="GO:0046872">
    <property type="term" value="F:metal ion binding"/>
    <property type="evidence" value="ECO:0007669"/>
    <property type="project" value="UniProtKB-KW"/>
</dbReference>
<dbReference type="Pfam" id="PF04828">
    <property type="entry name" value="GFA"/>
    <property type="match status" value="1"/>
</dbReference>
<protein>
    <submittedName>
        <fullName evidence="6">Uncharacterized conserved protein</fullName>
    </submittedName>
</protein>
<dbReference type="SUPFAM" id="SSF51316">
    <property type="entry name" value="Mss4-like"/>
    <property type="match status" value="1"/>
</dbReference>
<evidence type="ECO:0000256" key="1">
    <source>
        <dbReference type="ARBA" id="ARBA00005495"/>
    </source>
</evidence>
<feature type="domain" description="CENP-V/GFA" evidence="5">
    <location>
        <begin position="2"/>
        <end position="116"/>
    </location>
</feature>
<organism evidence="6 7">
    <name type="scientific">Alkalibacterium thalassium</name>
    <dbReference type="NCBI Taxonomy" id="426701"/>
    <lineage>
        <taxon>Bacteria</taxon>
        <taxon>Bacillati</taxon>
        <taxon>Bacillota</taxon>
        <taxon>Bacilli</taxon>
        <taxon>Lactobacillales</taxon>
        <taxon>Carnobacteriaceae</taxon>
        <taxon>Alkalibacterium</taxon>
    </lineage>
</organism>
<accession>A0A1G8X7U5</accession>
<sequence length="123" mass="14061">MPNGKCLCGNTVLEVKELKGKVYVCHCVMCRKQVAGPIVYTDAYREGEYHFGESSTVSVYDSSGWAERGFCQSCGTFMYLRYKKDSTIHFNAELFDEMEPTELVEIHKEVEPEFYGVIFPTDD</sequence>
<evidence type="ECO:0000256" key="4">
    <source>
        <dbReference type="ARBA" id="ARBA00023239"/>
    </source>
</evidence>
<evidence type="ECO:0000313" key="7">
    <source>
        <dbReference type="Proteomes" id="UP000199433"/>
    </source>
</evidence>